<dbReference type="GO" id="GO:0008177">
    <property type="term" value="F:succinate dehydrogenase (quinone) activity"/>
    <property type="evidence" value="ECO:0007669"/>
    <property type="project" value="UniProtKB-EC"/>
</dbReference>
<sequence length="313" mass="35523">MPKVKLKVARRDPKRGSWWQEYEIDVDKYTSVAVALQRVREEIDPTLAYRPLCKMGVCGNCAVKINGQPKLACMTNALEAAEEGKGTIVVEPLDNMEVIRDLITDRREFEKRMVKVRPYLVPKEEALKSDKWTPISPSIQKVLWSSAQCIWCGICYSVCPVSYVDSQFVGPHALLKVFRFSHDPRDALDGKRIVLNEIDIWKCANCGYCTDTCPKNLKHEERYHVLRKEDSEMAMEEYAIKAIKHVKAVIESIAETGRADEVRIFTSTGLVEAGIDALPKLVRGGWKRPPYVPRGKVADWRLIEAFREAVGGI</sequence>
<dbReference type="AlphaFoldDB" id="A0A0U3FJF5"/>
<dbReference type="EC" id="1.3.5.1" evidence="5"/>
<keyword evidence="8" id="KW-0001">2Fe-2S</keyword>
<dbReference type="PANTHER" id="PTHR11921:SF29">
    <property type="entry name" value="SUCCINATE DEHYDROGENASE [UBIQUINONE] IRON-SULFUR SUBUNIT, MITOCHONDRIAL"/>
    <property type="match status" value="1"/>
</dbReference>
<proteinExistence type="inferred from homology"/>
<dbReference type="PROSITE" id="PS51085">
    <property type="entry name" value="2FE2S_FER_2"/>
    <property type="match status" value="1"/>
</dbReference>
<evidence type="ECO:0000313" key="17">
    <source>
        <dbReference type="EMBL" id="ALU11990.1"/>
    </source>
</evidence>
<keyword evidence="18" id="KW-1185">Reference proteome</keyword>
<evidence type="ECO:0000256" key="10">
    <source>
        <dbReference type="ARBA" id="ARBA00023002"/>
    </source>
</evidence>
<dbReference type="InterPro" id="IPR012675">
    <property type="entry name" value="Beta-grasp_dom_sf"/>
</dbReference>
<organism evidence="17 18">
    <name type="scientific">Ignicoccus islandicus DSM 13165</name>
    <dbReference type="NCBI Taxonomy" id="940295"/>
    <lineage>
        <taxon>Archaea</taxon>
        <taxon>Thermoproteota</taxon>
        <taxon>Thermoprotei</taxon>
        <taxon>Desulfurococcales</taxon>
        <taxon>Desulfurococcaceae</taxon>
        <taxon>Ignicoccus</taxon>
    </lineage>
</organism>
<dbReference type="Gene3D" id="3.10.20.30">
    <property type="match status" value="1"/>
</dbReference>
<dbReference type="GO" id="GO:0006099">
    <property type="term" value="P:tricarboxylic acid cycle"/>
    <property type="evidence" value="ECO:0007669"/>
    <property type="project" value="UniProtKB-KW"/>
</dbReference>
<dbReference type="RefSeq" id="WP_075050338.1">
    <property type="nucleotide sequence ID" value="NZ_CP006867.1"/>
</dbReference>
<gene>
    <name evidence="17" type="ORF">EYM_06970</name>
</gene>
<keyword evidence="7" id="KW-0816">Tricarboxylic acid cycle</keyword>
<dbReference type="InterPro" id="IPR009051">
    <property type="entry name" value="Helical_ferredxn"/>
</dbReference>
<dbReference type="GO" id="GO:0046872">
    <property type="term" value="F:metal ion binding"/>
    <property type="evidence" value="ECO:0007669"/>
    <property type="project" value="UniProtKB-KW"/>
</dbReference>
<evidence type="ECO:0000256" key="8">
    <source>
        <dbReference type="ARBA" id="ARBA00022714"/>
    </source>
</evidence>
<dbReference type="PANTHER" id="PTHR11921">
    <property type="entry name" value="SUCCINATE DEHYDROGENASE IRON-SULFUR PROTEIN"/>
    <property type="match status" value="1"/>
</dbReference>
<evidence type="ECO:0000256" key="9">
    <source>
        <dbReference type="ARBA" id="ARBA00022723"/>
    </source>
</evidence>
<feature type="domain" description="4Fe-4S ferredoxin-type" evidence="16">
    <location>
        <begin position="191"/>
        <end position="223"/>
    </location>
</feature>
<keyword evidence="13" id="KW-0003">3Fe-4S</keyword>
<dbReference type="STRING" id="940295.EYM_06970"/>
<dbReference type="OrthoDB" id="37184at2157"/>
<keyword evidence="11" id="KW-0408">Iron</keyword>
<comment type="cofactor">
    <cofactor evidence="14">
        <name>[2Fe-2S] cluster</name>
        <dbReference type="ChEBI" id="CHEBI:190135"/>
    </cofactor>
</comment>
<keyword evidence="9" id="KW-0479">Metal-binding</keyword>
<evidence type="ECO:0000256" key="4">
    <source>
        <dbReference type="ARBA" id="ARBA00009433"/>
    </source>
</evidence>
<dbReference type="GO" id="GO:0009055">
    <property type="term" value="F:electron transfer activity"/>
    <property type="evidence" value="ECO:0007669"/>
    <property type="project" value="InterPro"/>
</dbReference>
<dbReference type="GeneID" id="30680767"/>
<dbReference type="InterPro" id="IPR025192">
    <property type="entry name" value="Succ_DH/fum_Rdtase_N"/>
</dbReference>
<evidence type="ECO:0000256" key="5">
    <source>
        <dbReference type="ARBA" id="ARBA00012792"/>
    </source>
</evidence>
<dbReference type="SUPFAM" id="SSF54292">
    <property type="entry name" value="2Fe-2S ferredoxin-like"/>
    <property type="match status" value="1"/>
</dbReference>
<evidence type="ECO:0000256" key="3">
    <source>
        <dbReference type="ARBA" id="ARBA00005163"/>
    </source>
</evidence>
<evidence type="ECO:0000256" key="14">
    <source>
        <dbReference type="ARBA" id="ARBA00034078"/>
    </source>
</evidence>
<evidence type="ECO:0000256" key="11">
    <source>
        <dbReference type="ARBA" id="ARBA00023004"/>
    </source>
</evidence>
<evidence type="ECO:0000256" key="12">
    <source>
        <dbReference type="ARBA" id="ARBA00023014"/>
    </source>
</evidence>
<dbReference type="InterPro" id="IPR006058">
    <property type="entry name" value="2Fe2S_fd_BS"/>
</dbReference>
<evidence type="ECO:0000259" key="16">
    <source>
        <dbReference type="PROSITE" id="PS51379"/>
    </source>
</evidence>
<keyword evidence="6" id="KW-0004">4Fe-4S</keyword>
<evidence type="ECO:0000256" key="6">
    <source>
        <dbReference type="ARBA" id="ARBA00022485"/>
    </source>
</evidence>
<evidence type="ECO:0000259" key="15">
    <source>
        <dbReference type="PROSITE" id="PS51085"/>
    </source>
</evidence>
<name>A0A0U3FJF5_9CREN</name>
<dbReference type="NCBIfam" id="NF009226">
    <property type="entry name" value="PRK12576.1"/>
    <property type="match status" value="1"/>
</dbReference>
<dbReference type="InterPro" id="IPR017900">
    <property type="entry name" value="4Fe4S_Fe_S_CS"/>
</dbReference>
<dbReference type="GO" id="GO:0051538">
    <property type="term" value="F:3 iron, 4 sulfur cluster binding"/>
    <property type="evidence" value="ECO:0007669"/>
    <property type="project" value="UniProtKB-KW"/>
</dbReference>
<comment type="cofactor">
    <cofactor evidence="1">
        <name>[3Fe-4S] cluster</name>
        <dbReference type="ChEBI" id="CHEBI:21137"/>
    </cofactor>
</comment>
<feature type="domain" description="2Fe-2S ferredoxin-type" evidence="15">
    <location>
        <begin position="4"/>
        <end position="96"/>
    </location>
</feature>
<comment type="similarity">
    <text evidence="4">Belongs to the succinate dehydrogenase/fumarate reductase iron-sulfur protein family.</text>
</comment>
<dbReference type="GO" id="GO:0022904">
    <property type="term" value="P:respiratory electron transport chain"/>
    <property type="evidence" value="ECO:0007669"/>
    <property type="project" value="TreeGrafter"/>
</dbReference>
<reference evidence="17 18" key="1">
    <citation type="submission" date="2013-11" db="EMBL/GenBank/DDBJ databases">
        <title>Comparative genomics of Ignicoccus.</title>
        <authorList>
            <person name="Podar M."/>
        </authorList>
    </citation>
    <scope>NUCLEOTIDE SEQUENCE [LARGE SCALE GENOMIC DNA]</scope>
    <source>
        <strain evidence="17 18">DSM 13165</strain>
    </source>
</reference>
<keyword evidence="12" id="KW-0411">Iron-sulfur</keyword>
<accession>A0A0U3FJF5</accession>
<protein>
    <recommendedName>
        <fullName evidence="5">succinate dehydrogenase</fullName>
        <ecNumber evidence="5">1.3.5.1</ecNumber>
    </recommendedName>
</protein>
<comment type="pathway">
    <text evidence="3">Carbohydrate metabolism; tricarboxylic acid cycle.</text>
</comment>
<evidence type="ECO:0000256" key="1">
    <source>
        <dbReference type="ARBA" id="ARBA00001927"/>
    </source>
</evidence>
<dbReference type="InterPro" id="IPR050573">
    <property type="entry name" value="SDH/FRD_Iron-Sulfur"/>
</dbReference>
<dbReference type="Pfam" id="PF13085">
    <property type="entry name" value="Fer2_3"/>
    <property type="match status" value="1"/>
</dbReference>
<dbReference type="PROSITE" id="PS00198">
    <property type="entry name" value="4FE4S_FER_1"/>
    <property type="match status" value="2"/>
</dbReference>
<dbReference type="Proteomes" id="UP000060778">
    <property type="component" value="Chromosome"/>
</dbReference>
<dbReference type="SUPFAM" id="SSF46548">
    <property type="entry name" value="alpha-helical ferredoxin"/>
    <property type="match status" value="1"/>
</dbReference>
<dbReference type="GO" id="GO:0051537">
    <property type="term" value="F:2 iron, 2 sulfur cluster binding"/>
    <property type="evidence" value="ECO:0007669"/>
    <property type="project" value="UniProtKB-KW"/>
</dbReference>
<dbReference type="Gene3D" id="1.10.1060.10">
    <property type="entry name" value="Alpha-helical ferredoxin"/>
    <property type="match status" value="1"/>
</dbReference>
<dbReference type="NCBIfam" id="TIGR00384">
    <property type="entry name" value="dhsB"/>
    <property type="match status" value="1"/>
</dbReference>
<dbReference type="KEGG" id="iis:EYM_06970"/>
<dbReference type="InterPro" id="IPR017896">
    <property type="entry name" value="4Fe4S_Fe-S-bd"/>
</dbReference>
<evidence type="ECO:0000313" key="18">
    <source>
        <dbReference type="Proteomes" id="UP000060778"/>
    </source>
</evidence>
<dbReference type="InterPro" id="IPR004489">
    <property type="entry name" value="Succ_DH/fum_Rdtase_Fe-S"/>
</dbReference>
<dbReference type="InterPro" id="IPR036010">
    <property type="entry name" value="2Fe-2S_ferredoxin-like_sf"/>
</dbReference>
<feature type="domain" description="4Fe-4S ferredoxin-type" evidence="16">
    <location>
        <begin position="140"/>
        <end position="169"/>
    </location>
</feature>
<keyword evidence="10" id="KW-0560">Oxidoreductase</keyword>
<dbReference type="EMBL" id="CP006867">
    <property type="protein sequence ID" value="ALU11990.1"/>
    <property type="molecule type" value="Genomic_DNA"/>
</dbReference>
<evidence type="ECO:0000256" key="2">
    <source>
        <dbReference type="ARBA" id="ARBA00001966"/>
    </source>
</evidence>
<evidence type="ECO:0000256" key="13">
    <source>
        <dbReference type="ARBA" id="ARBA00023291"/>
    </source>
</evidence>
<evidence type="ECO:0000256" key="7">
    <source>
        <dbReference type="ARBA" id="ARBA00022532"/>
    </source>
</evidence>
<dbReference type="PROSITE" id="PS00197">
    <property type="entry name" value="2FE2S_FER_1"/>
    <property type="match status" value="1"/>
</dbReference>
<comment type="cofactor">
    <cofactor evidence="2">
        <name>[4Fe-4S] cluster</name>
        <dbReference type="ChEBI" id="CHEBI:49883"/>
    </cofactor>
</comment>
<dbReference type="InterPro" id="IPR001041">
    <property type="entry name" value="2Fe-2S_ferredoxin-type"/>
</dbReference>
<dbReference type="GO" id="GO:0051539">
    <property type="term" value="F:4 iron, 4 sulfur cluster binding"/>
    <property type="evidence" value="ECO:0007669"/>
    <property type="project" value="UniProtKB-KW"/>
</dbReference>
<dbReference type="PROSITE" id="PS51379">
    <property type="entry name" value="4FE4S_FER_2"/>
    <property type="match status" value="2"/>
</dbReference>
<dbReference type="Pfam" id="PF13183">
    <property type="entry name" value="Fer4_8"/>
    <property type="match status" value="1"/>
</dbReference>